<dbReference type="Gene3D" id="3.30.530.20">
    <property type="match status" value="1"/>
</dbReference>
<comment type="similarity">
    <text evidence="1">Belongs to the AHA1 family.</text>
</comment>
<keyword evidence="5" id="KW-1185">Reference proteome</keyword>
<feature type="signal peptide" evidence="2">
    <location>
        <begin position="1"/>
        <end position="29"/>
    </location>
</feature>
<name>A0A1B1AGI2_9PROT</name>
<feature type="domain" description="Activator of Hsp90 ATPase homologue 1/2-like C-terminal" evidence="3">
    <location>
        <begin position="57"/>
        <end position="188"/>
    </location>
</feature>
<organism evidence="4 5">
    <name type="scientific">Candidatus Viadribacter manganicus</name>
    <dbReference type="NCBI Taxonomy" id="1759059"/>
    <lineage>
        <taxon>Bacteria</taxon>
        <taxon>Pseudomonadati</taxon>
        <taxon>Pseudomonadota</taxon>
        <taxon>Alphaproteobacteria</taxon>
        <taxon>Hyphomonadales</taxon>
        <taxon>Hyphomonadaceae</taxon>
        <taxon>Candidatus Viadribacter</taxon>
    </lineage>
</organism>
<feature type="chain" id="PRO_5008518772" description="Activator of Hsp90 ATPase homologue 1/2-like C-terminal domain-containing protein" evidence="2">
    <location>
        <begin position="30"/>
        <end position="206"/>
    </location>
</feature>
<dbReference type="KEGG" id="cbot:ATE48_06815"/>
<evidence type="ECO:0000256" key="1">
    <source>
        <dbReference type="ARBA" id="ARBA00006817"/>
    </source>
</evidence>
<evidence type="ECO:0000259" key="3">
    <source>
        <dbReference type="Pfam" id="PF08327"/>
    </source>
</evidence>
<dbReference type="STRING" id="1759059.ATE48_06815"/>
<dbReference type="Pfam" id="PF08327">
    <property type="entry name" value="AHSA1"/>
    <property type="match status" value="1"/>
</dbReference>
<dbReference type="CDD" id="cd07814">
    <property type="entry name" value="SRPBCC_CalC_Aha1-like"/>
    <property type="match status" value="1"/>
</dbReference>
<evidence type="ECO:0000313" key="4">
    <source>
        <dbReference type="EMBL" id="ANP45651.1"/>
    </source>
</evidence>
<protein>
    <recommendedName>
        <fullName evidence="3">Activator of Hsp90 ATPase homologue 1/2-like C-terminal domain-containing protein</fullName>
    </recommendedName>
</protein>
<dbReference type="InParanoid" id="A0A1B1AGI2"/>
<dbReference type="InterPro" id="IPR023393">
    <property type="entry name" value="START-like_dom_sf"/>
</dbReference>
<dbReference type="Proteomes" id="UP000092498">
    <property type="component" value="Chromosome"/>
</dbReference>
<evidence type="ECO:0000313" key="5">
    <source>
        <dbReference type="Proteomes" id="UP000092498"/>
    </source>
</evidence>
<dbReference type="InterPro" id="IPR013538">
    <property type="entry name" value="ASHA1/2-like_C"/>
</dbReference>
<proteinExistence type="inferred from homology"/>
<sequence>MIDRSIKMKNMLRLALLSLMLGLASPAYGQSAERIIGCARSEANGTRTLCHEVVVAASTDEVWQLFASSAGMQTWLAPLATMDLRVGGLWETSYRADARAGDPGNIRNRVLSFIPGRMLSIAVDRAPEGFPEPELVRDLWTVIELEAVDASHTRVAVSMMGFASNPGHERLYQFFQAGNALTLQMLEQRIVTGPTDWAALAARSRP</sequence>
<dbReference type="SUPFAM" id="SSF55961">
    <property type="entry name" value="Bet v1-like"/>
    <property type="match status" value="1"/>
</dbReference>
<evidence type="ECO:0000256" key="2">
    <source>
        <dbReference type="SAM" id="SignalP"/>
    </source>
</evidence>
<accession>A0A1B1AGI2</accession>
<dbReference type="AlphaFoldDB" id="A0A1B1AGI2"/>
<dbReference type="EMBL" id="CP013244">
    <property type="protein sequence ID" value="ANP45651.1"/>
    <property type="molecule type" value="Genomic_DNA"/>
</dbReference>
<reference evidence="4 5" key="1">
    <citation type="submission" date="2015-11" db="EMBL/GenBank/DDBJ databases">
        <title>Whole-Genome Sequence of Candidatus Oderbacter manganicum from the National Park Lower Oder Valley, Germany.</title>
        <authorList>
            <person name="Braun B."/>
            <person name="Liere K."/>
            <person name="Szewzyk U."/>
        </authorList>
    </citation>
    <scope>NUCLEOTIDE SEQUENCE [LARGE SCALE GENOMIC DNA]</scope>
    <source>
        <strain evidence="4 5">OTSz_A_272</strain>
    </source>
</reference>
<keyword evidence="2" id="KW-0732">Signal</keyword>
<gene>
    <name evidence="4" type="ORF">ATE48_06815</name>
</gene>